<dbReference type="Pfam" id="PF07727">
    <property type="entry name" value="RVT_2"/>
    <property type="match status" value="1"/>
</dbReference>
<evidence type="ECO:0000259" key="1">
    <source>
        <dbReference type="Pfam" id="PF07727"/>
    </source>
</evidence>
<dbReference type="OrthoDB" id="1250461at2759"/>
<evidence type="ECO:0000313" key="3">
    <source>
        <dbReference type="Proteomes" id="UP000075714"/>
    </source>
</evidence>
<sequence>MSDKYSAALSAIPKLAHNGKNYHQRLRCLDAFLATKGLSAYLVNSDSANADSATAWKEDRKALAFLRLSLSEIVWEYLPLQCTACVALWTLHQRFRTASDKRSMPLLKQRSDLCMQPGEEVAEVFLGARRLRNDIQDAGGSWTAPAMRAQILLALPETFGAFVPTAKQLFDGLRNTDGSISRFKARLAAKGLQQKPGVDYEELFAPTTRYASLRAMAAVAADQNLSLHQLDVKTAFLNGKLEEELIYGLKQVPRCWPLKLVEQLSSWLGYEPSAAVRAALFVPRCSCRAVRAALFVPRCSCRAVRAALFVPRCSCRAVRAALFVPRTGDHTVRLLCHVDDLIVAAPEQHVPDARATIGGCFEIRDLGPARHYLGLEIMQCQRKGTVSLSQPGYIQKLLDRHSLQNAKRAHLLPVTDTDTLLDDPNSYRALLALGVLRYLSGTRSFGLCFGGSSATDGISGYCDPDWAGDPQTRRSTTSYAFILNGAAISWSSQLQPTVAASSVEAEYQAASAAVREALWLRKLTPELGLALRPITISLDSLVWLTTPSPKCATNTLMCCTTWCVSVCDWETCS</sequence>
<dbReference type="AlphaFoldDB" id="A0A150FVT9"/>
<proteinExistence type="predicted"/>
<gene>
    <name evidence="2" type="ORF">GPECTOR_301g818</name>
</gene>
<dbReference type="InterPro" id="IPR013103">
    <property type="entry name" value="RVT_2"/>
</dbReference>
<accession>A0A150FVT9</accession>
<feature type="domain" description="Reverse transcriptase Ty1/copia-type" evidence="1">
    <location>
        <begin position="179"/>
        <end position="246"/>
    </location>
</feature>
<name>A0A150FVT9_GONPE</name>
<reference evidence="3" key="1">
    <citation type="journal article" date="2016" name="Nat. Commun.">
        <title>The Gonium pectorale genome demonstrates co-option of cell cycle regulation during the evolution of multicellularity.</title>
        <authorList>
            <person name="Hanschen E.R."/>
            <person name="Marriage T.N."/>
            <person name="Ferris P.J."/>
            <person name="Hamaji T."/>
            <person name="Toyoda A."/>
            <person name="Fujiyama A."/>
            <person name="Neme R."/>
            <person name="Noguchi H."/>
            <person name="Minakuchi Y."/>
            <person name="Suzuki M."/>
            <person name="Kawai-Toyooka H."/>
            <person name="Smith D.R."/>
            <person name="Sparks H."/>
            <person name="Anderson J."/>
            <person name="Bakaric R."/>
            <person name="Luria V."/>
            <person name="Karger A."/>
            <person name="Kirschner M.W."/>
            <person name="Durand P.M."/>
            <person name="Michod R.E."/>
            <person name="Nozaki H."/>
            <person name="Olson B.J."/>
        </authorList>
    </citation>
    <scope>NUCLEOTIDE SEQUENCE [LARGE SCALE GENOMIC DNA]</scope>
    <source>
        <strain evidence="3">NIES-2863</strain>
    </source>
</reference>
<dbReference type="Proteomes" id="UP000075714">
    <property type="component" value="Unassembled WGS sequence"/>
</dbReference>
<keyword evidence="3" id="KW-1185">Reference proteome</keyword>
<dbReference type="EMBL" id="LSYV01000300">
    <property type="protein sequence ID" value="KXZ41734.1"/>
    <property type="molecule type" value="Genomic_DNA"/>
</dbReference>
<dbReference type="PANTHER" id="PTHR11439">
    <property type="entry name" value="GAG-POL-RELATED RETROTRANSPOSON"/>
    <property type="match status" value="1"/>
</dbReference>
<organism evidence="2 3">
    <name type="scientific">Gonium pectorale</name>
    <name type="common">Green alga</name>
    <dbReference type="NCBI Taxonomy" id="33097"/>
    <lineage>
        <taxon>Eukaryota</taxon>
        <taxon>Viridiplantae</taxon>
        <taxon>Chlorophyta</taxon>
        <taxon>core chlorophytes</taxon>
        <taxon>Chlorophyceae</taxon>
        <taxon>CS clade</taxon>
        <taxon>Chlamydomonadales</taxon>
        <taxon>Volvocaceae</taxon>
        <taxon>Gonium</taxon>
    </lineage>
</organism>
<dbReference type="CDD" id="cd09272">
    <property type="entry name" value="RNase_HI_RT_Ty1"/>
    <property type="match status" value="1"/>
</dbReference>
<comment type="caution">
    <text evidence="2">The sequence shown here is derived from an EMBL/GenBank/DDBJ whole genome shotgun (WGS) entry which is preliminary data.</text>
</comment>
<dbReference type="PANTHER" id="PTHR11439:SF483">
    <property type="entry name" value="PEPTIDE SYNTHASE GLIP-LIKE, PUTATIVE (AFU_ORTHOLOGUE AFUA_3G12920)-RELATED"/>
    <property type="match status" value="1"/>
</dbReference>
<evidence type="ECO:0000313" key="2">
    <source>
        <dbReference type="EMBL" id="KXZ41734.1"/>
    </source>
</evidence>
<dbReference type="STRING" id="33097.A0A150FVT9"/>
<protein>
    <recommendedName>
        <fullName evidence="1">Reverse transcriptase Ty1/copia-type domain-containing protein</fullName>
    </recommendedName>
</protein>